<dbReference type="SUPFAM" id="SSF52440">
    <property type="entry name" value="PreATP-grasp domain"/>
    <property type="match status" value="1"/>
</dbReference>
<comment type="subcellular location">
    <subcellularLocation>
        <location evidence="16">Cytoplasm</location>
    </subcellularLocation>
</comment>
<evidence type="ECO:0000256" key="7">
    <source>
        <dbReference type="ARBA" id="ARBA00022723"/>
    </source>
</evidence>
<dbReference type="NCBIfam" id="NF002528">
    <property type="entry name" value="PRK01966.1-4"/>
    <property type="match status" value="1"/>
</dbReference>
<evidence type="ECO:0000256" key="16">
    <source>
        <dbReference type="HAMAP-Rule" id="MF_00047"/>
    </source>
</evidence>
<accession>A0ABT2FT37</accession>
<dbReference type="GO" id="GO:0008716">
    <property type="term" value="F:D-alanine-D-alanine ligase activity"/>
    <property type="evidence" value="ECO:0007669"/>
    <property type="project" value="UniProtKB-EC"/>
</dbReference>
<keyword evidence="10" id="KW-0460">Magnesium</keyword>
<evidence type="ECO:0000256" key="2">
    <source>
        <dbReference type="ARBA" id="ARBA00001946"/>
    </source>
</evidence>
<protein>
    <recommendedName>
        <fullName evidence="16">D-alanine--D-alanine ligase</fullName>
        <ecNumber evidence="16">6.3.2.4</ecNumber>
    </recommendedName>
    <alternativeName>
        <fullName evidence="16">D-Ala-D-Ala ligase</fullName>
    </alternativeName>
    <alternativeName>
        <fullName evidence="16">D-alanylalanine synthetase</fullName>
    </alternativeName>
</protein>
<dbReference type="Gene3D" id="3.40.50.20">
    <property type="match status" value="1"/>
</dbReference>
<sequence>MVILARELYLNTQINILLLCGGGGSEHDISLLSARYFESCLAQRDDVNLLWLELNGKGEYRTQAGKKCELTNRREIRFEDDTPAWRVDYVIPCIHGYPGETGDIQSYFNLINLPYFGCESEASSNCFNKITAKMWFTALGIPNTPYLFVNQVDDESLTRCEAAFDAWGSLFIKAASQGSSVGCFKVDNRDEIKETLTRAFSYSPYVIVEKTIRARELEVAVYEYQGQVIATKPGEIICADNTFYTFEEKYADSSHATTQVEATNLTEAQVAEIRDYAVRAFKGLKLRHLSRIDFFLSDQGEILLNEINTFPGLTKISMFPKMLAHHGDDFTRYLMDNIKAQLAN</sequence>
<keyword evidence="11 16" id="KW-0133">Cell shape</keyword>
<dbReference type="Pfam" id="PF07478">
    <property type="entry name" value="Dala_Dala_lig_C"/>
    <property type="match status" value="1"/>
</dbReference>
<dbReference type="RefSeq" id="WP_238898198.1">
    <property type="nucleotide sequence ID" value="NZ_JAKOGG010000020.1"/>
</dbReference>
<evidence type="ECO:0000256" key="15">
    <source>
        <dbReference type="ARBA" id="ARBA00047614"/>
    </source>
</evidence>
<evidence type="ECO:0000256" key="14">
    <source>
        <dbReference type="ARBA" id="ARBA00023316"/>
    </source>
</evidence>
<proteinExistence type="inferred from homology"/>
<dbReference type="InterPro" id="IPR011761">
    <property type="entry name" value="ATP-grasp"/>
</dbReference>
<dbReference type="SUPFAM" id="SSF56059">
    <property type="entry name" value="Glutathione synthetase ATP-binding domain-like"/>
    <property type="match status" value="1"/>
</dbReference>
<dbReference type="InterPro" id="IPR013815">
    <property type="entry name" value="ATP_grasp_subdomain_1"/>
</dbReference>
<organism evidence="19 20">
    <name type="scientific">Shewanella electrica</name>
    <dbReference type="NCBI Taxonomy" id="515560"/>
    <lineage>
        <taxon>Bacteria</taxon>
        <taxon>Pseudomonadati</taxon>
        <taxon>Pseudomonadota</taxon>
        <taxon>Gammaproteobacteria</taxon>
        <taxon>Alteromonadales</taxon>
        <taxon>Shewanellaceae</taxon>
        <taxon>Shewanella</taxon>
    </lineage>
</organism>
<dbReference type="Proteomes" id="UP001201549">
    <property type="component" value="Unassembled WGS sequence"/>
</dbReference>
<dbReference type="PANTHER" id="PTHR23132:SF25">
    <property type="entry name" value="D-ALANINE--D-ALANINE LIGASE A"/>
    <property type="match status" value="1"/>
</dbReference>
<evidence type="ECO:0000313" key="19">
    <source>
        <dbReference type="EMBL" id="MCS4558379.1"/>
    </source>
</evidence>
<evidence type="ECO:0000256" key="1">
    <source>
        <dbReference type="ARBA" id="ARBA00001936"/>
    </source>
</evidence>
<dbReference type="InterPro" id="IPR011095">
    <property type="entry name" value="Dala_Dala_lig_C"/>
</dbReference>
<evidence type="ECO:0000256" key="17">
    <source>
        <dbReference type="PROSITE-ProRule" id="PRU00409"/>
    </source>
</evidence>
<keyword evidence="20" id="KW-1185">Reference proteome</keyword>
<comment type="cofactor">
    <cofactor evidence="1">
        <name>Mn(2+)</name>
        <dbReference type="ChEBI" id="CHEBI:29035"/>
    </cofactor>
</comment>
<reference evidence="19 20" key="1">
    <citation type="submission" date="2022-02" db="EMBL/GenBank/DDBJ databases">
        <authorList>
            <person name="Zhuang L."/>
        </authorList>
    </citation>
    <scope>NUCLEOTIDE SEQUENCE [LARGE SCALE GENOMIC DNA]</scope>
    <source>
        <strain evidence="19 20">C32</strain>
    </source>
</reference>
<dbReference type="EC" id="6.3.2.4" evidence="16"/>
<evidence type="ECO:0000259" key="18">
    <source>
        <dbReference type="PROSITE" id="PS50975"/>
    </source>
</evidence>
<keyword evidence="7" id="KW-0479">Metal-binding</keyword>
<dbReference type="PANTHER" id="PTHR23132">
    <property type="entry name" value="D-ALANINE--D-ALANINE LIGASE"/>
    <property type="match status" value="1"/>
</dbReference>
<dbReference type="NCBIfam" id="TIGR01205">
    <property type="entry name" value="D_ala_D_alaTIGR"/>
    <property type="match status" value="1"/>
</dbReference>
<evidence type="ECO:0000256" key="8">
    <source>
        <dbReference type="ARBA" id="ARBA00022741"/>
    </source>
</evidence>
<evidence type="ECO:0000256" key="5">
    <source>
        <dbReference type="ARBA" id="ARBA00010871"/>
    </source>
</evidence>
<evidence type="ECO:0000256" key="10">
    <source>
        <dbReference type="ARBA" id="ARBA00022842"/>
    </source>
</evidence>
<feature type="domain" description="ATP-grasp" evidence="18">
    <location>
        <begin position="133"/>
        <end position="339"/>
    </location>
</feature>
<dbReference type="EMBL" id="JAKOGG010000020">
    <property type="protein sequence ID" value="MCS4558379.1"/>
    <property type="molecule type" value="Genomic_DNA"/>
</dbReference>
<keyword evidence="13" id="KW-0464">Manganese</keyword>
<gene>
    <name evidence="16" type="primary">ddl</name>
    <name evidence="19" type="ORF">L9G74_18230</name>
</gene>
<keyword evidence="14 16" id="KW-0961">Cell wall biogenesis/degradation</keyword>
<dbReference type="HAMAP" id="MF_00047">
    <property type="entry name" value="Dala_Dala_lig"/>
    <property type="match status" value="1"/>
</dbReference>
<dbReference type="Pfam" id="PF01820">
    <property type="entry name" value="Dala_Dala_lig_N"/>
    <property type="match status" value="1"/>
</dbReference>
<comment type="cofactor">
    <cofactor evidence="2">
        <name>Mg(2+)</name>
        <dbReference type="ChEBI" id="CHEBI:18420"/>
    </cofactor>
</comment>
<dbReference type="NCBIfam" id="NF002527">
    <property type="entry name" value="PRK01966.1-3"/>
    <property type="match status" value="1"/>
</dbReference>
<dbReference type="InterPro" id="IPR005905">
    <property type="entry name" value="D_ala_D_ala"/>
</dbReference>
<keyword evidence="9 17" id="KW-0067">ATP-binding</keyword>
<comment type="function">
    <text evidence="3 16">Cell wall formation.</text>
</comment>
<evidence type="ECO:0000256" key="6">
    <source>
        <dbReference type="ARBA" id="ARBA00022598"/>
    </source>
</evidence>
<keyword evidence="6 16" id="KW-0436">Ligase</keyword>
<dbReference type="InterPro" id="IPR011127">
    <property type="entry name" value="Dala_Dala_lig_N"/>
</dbReference>
<comment type="caution">
    <text evidence="19">The sequence shown here is derived from an EMBL/GenBank/DDBJ whole genome shotgun (WGS) entry which is preliminary data.</text>
</comment>
<comment type="similarity">
    <text evidence="5 16">Belongs to the D-alanine--D-alanine ligase family.</text>
</comment>
<comment type="catalytic activity">
    <reaction evidence="15 16">
        <text>2 D-alanine + ATP = D-alanyl-D-alanine + ADP + phosphate + H(+)</text>
        <dbReference type="Rhea" id="RHEA:11224"/>
        <dbReference type="ChEBI" id="CHEBI:15378"/>
        <dbReference type="ChEBI" id="CHEBI:30616"/>
        <dbReference type="ChEBI" id="CHEBI:43474"/>
        <dbReference type="ChEBI" id="CHEBI:57416"/>
        <dbReference type="ChEBI" id="CHEBI:57822"/>
        <dbReference type="ChEBI" id="CHEBI:456216"/>
        <dbReference type="EC" id="6.3.2.4"/>
    </reaction>
</comment>
<dbReference type="PROSITE" id="PS00843">
    <property type="entry name" value="DALA_DALA_LIGASE_1"/>
    <property type="match status" value="1"/>
</dbReference>
<reference evidence="20" key="2">
    <citation type="submission" date="2023-07" db="EMBL/GenBank/DDBJ databases">
        <title>Shewanella mangrovi sp. nov., an acetaldehyde- degrading bacterium isolated from mangrove sediment.</title>
        <authorList>
            <person name="Liu Y."/>
        </authorList>
    </citation>
    <scope>NUCLEOTIDE SEQUENCE [LARGE SCALE GENOMIC DNA]</scope>
    <source>
        <strain evidence="20">C32</strain>
    </source>
</reference>
<dbReference type="PROSITE" id="PS50975">
    <property type="entry name" value="ATP_GRASP"/>
    <property type="match status" value="1"/>
</dbReference>
<dbReference type="PROSITE" id="PS00844">
    <property type="entry name" value="DALA_DALA_LIGASE_2"/>
    <property type="match status" value="1"/>
</dbReference>
<keyword evidence="12 16" id="KW-0573">Peptidoglycan synthesis</keyword>
<evidence type="ECO:0000256" key="11">
    <source>
        <dbReference type="ARBA" id="ARBA00022960"/>
    </source>
</evidence>
<keyword evidence="16" id="KW-0963">Cytoplasm</keyword>
<dbReference type="Gene3D" id="3.30.470.20">
    <property type="entry name" value="ATP-grasp fold, B domain"/>
    <property type="match status" value="1"/>
</dbReference>
<dbReference type="Gene3D" id="3.30.1490.20">
    <property type="entry name" value="ATP-grasp fold, A domain"/>
    <property type="match status" value="1"/>
</dbReference>
<evidence type="ECO:0000256" key="3">
    <source>
        <dbReference type="ARBA" id="ARBA00003921"/>
    </source>
</evidence>
<evidence type="ECO:0000256" key="4">
    <source>
        <dbReference type="ARBA" id="ARBA00004752"/>
    </source>
</evidence>
<evidence type="ECO:0000256" key="12">
    <source>
        <dbReference type="ARBA" id="ARBA00022984"/>
    </source>
</evidence>
<evidence type="ECO:0000313" key="20">
    <source>
        <dbReference type="Proteomes" id="UP001201549"/>
    </source>
</evidence>
<dbReference type="InterPro" id="IPR000291">
    <property type="entry name" value="D-Ala_lig_Van_CS"/>
</dbReference>
<dbReference type="PIRSF" id="PIRSF039102">
    <property type="entry name" value="Ddl/VanB"/>
    <property type="match status" value="1"/>
</dbReference>
<name>A0ABT2FT37_9GAMM</name>
<dbReference type="InterPro" id="IPR016185">
    <property type="entry name" value="PreATP-grasp_dom_sf"/>
</dbReference>
<comment type="pathway">
    <text evidence="4 16">Cell wall biogenesis; peptidoglycan biosynthesis.</text>
</comment>
<evidence type="ECO:0000256" key="13">
    <source>
        <dbReference type="ARBA" id="ARBA00023211"/>
    </source>
</evidence>
<evidence type="ECO:0000256" key="9">
    <source>
        <dbReference type="ARBA" id="ARBA00022840"/>
    </source>
</evidence>
<keyword evidence="8 17" id="KW-0547">Nucleotide-binding</keyword>